<gene>
    <name evidence="8" type="primary">ydiU</name>
    <name evidence="8" type="synonym">selO</name>
    <name evidence="10" type="ORF">SAMN05661010_03190</name>
</gene>
<feature type="binding site" evidence="8">
    <location>
        <position position="111"/>
    </location>
    <ligand>
        <name>ATP</name>
        <dbReference type="ChEBI" id="CHEBI:30616"/>
    </ligand>
</feature>
<dbReference type="Proteomes" id="UP000198654">
    <property type="component" value="Unassembled WGS sequence"/>
</dbReference>
<keyword evidence="11" id="KW-1185">Reference proteome</keyword>
<evidence type="ECO:0000313" key="11">
    <source>
        <dbReference type="Proteomes" id="UP000198654"/>
    </source>
</evidence>
<dbReference type="GO" id="GO:0070733">
    <property type="term" value="F:AMPylase activity"/>
    <property type="evidence" value="ECO:0007669"/>
    <property type="project" value="UniProtKB-EC"/>
</dbReference>
<comment type="catalytic activity">
    <reaction evidence="8">
        <text>L-tyrosyl-[protein] + ATP = O-(5'-adenylyl)-L-tyrosyl-[protein] + diphosphate</text>
        <dbReference type="Rhea" id="RHEA:54288"/>
        <dbReference type="Rhea" id="RHEA-COMP:10136"/>
        <dbReference type="Rhea" id="RHEA-COMP:13846"/>
        <dbReference type="ChEBI" id="CHEBI:30616"/>
        <dbReference type="ChEBI" id="CHEBI:33019"/>
        <dbReference type="ChEBI" id="CHEBI:46858"/>
        <dbReference type="ChEBI" id="CHEBI:83624"/>
        <dbReference type="EC" id="2.7.7.108"/>
    </reaction>
</comment>
<dbReference type="EC" id="2.7.7.-" evidence="8"/>
<dbReference type="InterPro" id="IPR003846">
    <property type="entry name" value="SelO"/>
</dbReference>
<evidence type="ECO:0000256" key="9">
    <source>
        <dbReference type="SAM" id="MobiDB-lite"/>
    </source>
</evidence>
<dbReference type="RefSeq" id="WP_089730261.1">
    <property type="nucleotide sequence ID" value="NZ_FNGI01000010.1"/>
</dbReference>
<keyword evidence="3 8" id="KW-0548">Nucleotidyltransferase</keyword>
<feature type="binding site" evidence="8">
    <location>
        <position position="260"/>
    </location>
    <ligand>
        <name>ATP</name>
        <dbReference type="ChEBI" id="CHEBI:30616"/>
    </ligand>
</feature>
<comment type="catalytic activity">
    <reaction evidence="8">
        <text>L-seryl-[protein] + UTP = O-(5'-uridylyl)-L-seryl-[protein] + diphosphate</text>
        <dbReference type="Rhea" id="RHEA:64604"/>
        <dbReference type="Rhea" id="RHEA-COMP:9863"/>
        <dbReference type="Rhea" id="RHEA-COMP:16635"/>
        <dbReference type="ChEBI" id="CHEBI:29999"/>
        <dbReference type="ChEBI" id="CHEBI:33019"/>
        <dbReference type="ChEBI" id="CHEBI:46398"/>
        <dbReference type="ChEBI" id="CHEBI:156051"/>
    </reaction>
</comment>
<keyword evidence="2 8" id="KW-0808">Transferase</keyword>
<name>A0A1G9PZS4_9GAMM</name>
<keyword evidence="7 8" id="KW-0460">Magnesium</keyword>
<feature type="binding site" evidence="8">
    <location>
        <position position="181"/>
    </location>
    <ligand>
        <name>ATP</name>
        <dbReference type="ChEBI" id="CHEBI:30616"/>
    </ligand>
</feature>
<feature type="region of interest" description="Disordered" evidence="9">
    <location>
        <begin position="465"/>
        <end position="489"/>
    </location>
</feature>
<evidence type="ECO:0000256" key="8">
    <source>
        <dbReference type="HAMAP-Rule" id="MF_00692"/>
    </source>
</evidence>
<feature type="binding site" evidence="8">
    <location>
        <position position="260"/>
    </location>
    <ligand>
        <name>Mg(2+)</name>
        <dbReference type="ChEBI" id="CHEBI:18420"/>
    </ligand>
</feature>
<keyword evidence="6 8" id="KW-0067">ATP-binding</keyword>
<feature type="binding site" evidence="8">
    <location>
        <position position="91"/>
    </location>
    <ligand>
        <name>ATP</name>
        <dbReference type="ChEBI" id="CHEBI:30616"/>
    </ligand>
</feature>
<dbReference type="PANTHER" id="PTHR32057">
    <property type="entry name" value="PROTEIN ADENYLYLTRANSFERASE SELO, MITOCHONDRIAL"/>
    <property type="match status" value="1"/>
</dbReference>
<organism evidence="10 11">
    <name type="scientific">Modicisalibacter muralis</name>
    <dbReference type="NCBI Taxonomy" id="119000"/>
    <lineage>
        <taxon>Bacteria</taxon>
        <taxon>Pseudomonadati</taxon>
        <taxon>Pseudomonadota</taxon>
        <taxon>Gammaproteobacteria</taxon>
        <taxon>Oceanospirillales</taxon>
        <taxon>Halomonadaceae</taxon>
        <taxon>Modicisalibacter</taxon>
    </lineage>
</organism>
<reference evidence="10 11" key="1">
    <citation type="submission" date="2016-10" db="EMBL/GenBank/DDBJ databases">
        <authorList>
            <person name="de Groot N.N."/>
        </authorList>
    </citation>
    <scope>NUCLEOTIDE SEQUENCE [LARGE SCALE GENOMIC DNA]</scope>
    <source>
        <strain evidence="10 11">DSM 14789</strain>
    </source>
</reference>
<dbReference type="OrthoDB" id="9776281at2"/>
<evidence type="ECO:0000256" key="6">
    <source>
        <dbReference type="ARBA" id="ARBA00022840"/>
    </source>
</evidence>
<comment type="catalytic activity">
    <reaction evidence="8">
        <text>L-threonyl-[protein] + ATP = 3-O-(5'-adenylyl)-L-threonyl-[protein] + diphosphate</text>
        <dbReference type="Rhea" id="RHEA:54292"/>
        <dbReference type="Rhea" id="RHEA-COMP:11060"/>
        <dbReference type="Rhea" id="RHEA-COMP:13847"/>
        <dbReference type="ChEBI" id="CHEBI:30013"/>
        <dbReference type="ChEBI" id="CHEBI:30616"/>
        <dbReference type="ChEBI" id="CHEBI:33019"/>
        <dbReference type="ChEBI" id="CHEBI:138113"/>
        <dbReference type="EC" id="2.7.7.108"/>
    </reaction>
</comment>
<comment type="catalytic activity">
    <reaction evidence="8">
        <text>L-seryl-[protein] + ATP = 3-O-(5'-adenylyl)-L-seryl-[protein] + diphosphate</text>
        <dbReference type="Rhea" id="RHEA:58120"/>
        <dbReference type="Rhea" id="RHEA-COMP:9863"/>
        <dbReference type="Rhea" id="RHEA-COMP:15073"/>
        <dbReference type="ChEBI" id="CHEBI:29999"/>
        <dbReference type="ChEBI" id="CHEBI:30616"/>
        <dbReference type="ChEBI" id="CHEBI:33019"/>
        <dbReference type="ChEBI" id="CHEBI:142516"/>
        <dbReference type="EC" id="2.7.7.108"/>
    </reaction>
</comment>
<evidence type="ECO:0000256" key="3">
    <source>
        <dbReference type="ARBA" id="ARBA00022695"/>
    </source>
</evidence>
<dbReference type="STRING" id="119000.SAMN05661010_03190"/>
<proteinExistence type="inferred from homology"/>
<evidence type="ECO:0000313" key="10">
    <source>
        <dbReference type="EMBL" id="SDM03575.1"/>
    </source>
</evidence>
<evidence type="ECO:0000256" key="5">
    <source>
        <dbReference type="ARBA" id="ARBA00022741"/>
    </source>
</evidence>
<feature type="binding site" evidence="8">
    <location>
        <position position="124"/>
    </location>
    <ligand>
        <name>ATP</name>
        <dbReference type="ChEBI" id="CHEBI:30616"/>
    </ligand>
</feature>
<keyword evidence="8" id="KW-0464">Manganese</keyword>
<feature type="binding site" evidence="8">
    <location>
        <position position="174"/>
    </location>
    <ligand>
        <name>ATP</name>
        <dbReference type="ChEBI" id="CHEBI:30616"/>
    </ligand>
</feature>
<feature type="active site" description="Proton acceptor" evidence="8">
    <location>
        <position position="250"/>
    </location>
</feature>
<feature type="binding site" evidence="8">
    <location>
        <position position="92"/>
    </location>
    <ligand>
        <name>ATP</name>
        <dbReference type="ChEBI" id="CHEBI:30616"/>
    </ligand>
</feature>
<keyword evidence="4 8" id="KW-0479">Metal-binding</keyword>
<feature type="binding site" evidence="8">
    <location>
        <position position="123"/>
    </location>
    <ligand>
        <name>ATP</name>
        <dbReference type="ChEBI" id="CHEBI:30616"/>
    </ligand>
</feature>
<dbReference type="GO" id="GO:0005524">
    <property type="term" value="F:ATP binding"/>
    <property type="evidence" value="ECO:0007669"/>
    <property type="project" value="UniProtKB-UniRule"/>
</dbReference>
<evidence type="ECO:0000256" key="2">
    <source>
        <dbReference type="ARBA" id="ARBA00022679"/>
    </source>
</evidence>
<accession>A0A1G9PZS4</accession>
<dbReference type="GO" id="GO:0030145">
    <property type="term" value="F:manganese ion binding"/>
    <property type="evidence" value="ECO:0007669"/>
    <property type="project" value="UniProtKB-UniRule"/>
</dbReference>
<dbReference type="EC" id="2.7.7.108" evidence="8"/>
<comment type="similarity">
    <text evidence="1 8">Belongs to the SELO family.</text>
</comment>
<evidence type="ECO:0000256" key="4">
    <source>
        <dbReference type="ARBA" id="ARBA00022723"/>
    </source>
</evidence>
<keyword evidence="5 8" id="KW-0547">Nucleotide-binding</keyword>
<comment type="function">
    <text evidence="8">Nucleotidyltransferase involved in the post-translational modification of proteins. It can catalyze the addition of adenosine monophosphate (AMP) or uridine monophosphate (UMP) to a protein, resulting in modifications known as AMPylation and UMPylation.</text>
</comment>
<comment type="catalytic activity">
    <reaction evidence="8">
        <text>L-histidyl-[protein] + UTP = N(tele)-(5'-uridylyl)-L-histidyl-[protein] + diphosphate</text>
        <dbReference type="Rhea" id="RHEA:83891"/>
        <dbReference type="Rhea" id="RHEA-COMP:9745"/>
        <dbReference type="Rhea" id="RHEA-COMP:20239"/>
        <dbReference type="ChEBI" id="CHEBI:29979"/>
        <dbReference type="ChEBI" id="CHEBI:33019"/>
        <dbReference type="ChEBI" id="CHEBI:46398"/>
        <dbReference type="ChEBI" id="CHEBI:233474"/>
    </reaction>
</comment>
<evidence type="ECO:0000256" key="7">
    <source>
        <dbReference type="ARBA" id="ARBA00022842"/>
    </source>
</evidence>
<comment type="catalytic activity">
    <reaction evidence="8">
        <text>L-tyrosyl-[protein] + UTP = O-(5'-uridylyl)-L-tyrosyl-[protein] + diphosphate</text>
        <dbReference type="Rhea" id="RHEA:83887"/>
        <dbReference type="Rhea" id="RHEA-COMP:10136"/>
        <dbReference type="Rhea" id="RHEA-COMP:20238"/>
        <dbReference type="ChEBI" id="CHEBI:33019"/>
        <dbReference type="ChEBI" id="CHEBI:46398"/>
        <dbReference type="ChEBI" id="CHEBI:46858"/>
        <dbReference type="ChEBI" id="CHEBI:90602"/>
    </reaction>
</comment>
<dbReference type="AlphaFoldDB" id="A0A1G9PZS4"/>
<dbReference type="HAMAP" id="MF_00692">
    <property type="entry name" value="SelO"/>
    <property type="match status" value="1"/>
</dbReference>
<feature type="binding site" evidence="8">
    <location>
        <position position="251"/>
    </location>
    <ligand>
        <name>Mg(2+)</name>
        <dbReference type="ChEBI" id="CHEBI:18420"/>
    </ligand>
</feature>
<dbReference type="GO" id="GO:0000287">
    <property type="term" value="F:magnesium ion binding"/>
    <property type="evidence" value="ECO:0007669"/>
    <property type="project" value="UniProtKB-UniRule"/>
</dbReference>
<dbReference type="Pfam" id="PF02696">
    <property type="entry name" value="SelO"/>
    <property type="match status" value="1"/>
</dbReference>
<dbReference type="EMBL" id="FNGI01000010">
    <property type="protein sequence ID" value="SDM03575.1"/>
    <property type="molecule type" value="Genomic_DNA"/>
</dbReference>
<comment type="cofactor">
    <cofactor evidence="8">
        <name>Mg(2+)</name>
        <dbReference type="ChEBI" id="CHEBI:18420"/>
    </cofactor>
    <cofactor evidence="8">
        <name>Mn(2+)</name>
        <dbReference type="ChEBI" id="CHEBI:29035"/>
    </cofactor>
</comment>
<sequence length="489" mass="54391">MTLDSLHFDNAWSRLPEDFFTAVAPTPWRGTRLLDISPLGAAQLGLDVESIECDRLEALMAGREALPGMTPIAQKYTGHQFGSYNPALGDGRGLLLGEAMTADGPVDLHLKGAGQTPYSRFGDGRAVLRSSIREYLAGEAMSGLGIPTTTALAVAVNEERVMRERVEPGATLLRLAPSHARFGHFEWLYQRRKVEDMRTLAWHLIHRHYPELADGEAPFEALFADVVERTATLIAAWQAYGFVHAVMNTDNMSMLGLTLDYGPFAFMERFQPSWTPNHTDAGGRYAFDQQPGVALWNLTVLAQSLTPLIDVERLREIIDGFEPILQQAYAERMRARLGLAVEEEDDASLASAWLSLLARHQVDFHNAFRALDDYRGGREGRERLATLLEITPDDETLGAWLDSYDKRLERETRSASDRQRAMHAVNPRYVLRTHLAQRVIEAAEAGDSAPLKRFRERLAAPFAAHDDGGEDWFTPPPPSAPPVCLSCSS</sequence>
<dbReference type="NCBIfam" id="NF000658">
    <property type="entry name" value="PRK00029.1"/>
    <property type="match status" value="1"/>
</dbReference>
<dbReference type="PANTHER" id="PTHR32057:SF14">
    <property type="entry name" value="PROTEIN ADENYLYLTRANSFERASE SELO, MITOCHONDRIAL"/>
    <property type="match status" value="1"/>
</dbReference>
<feature type="binding site" evidence="8">
    <location>
        <position position="89"/>
    </location>
    <ligand>
        <name>ATP</name>
        <dbReference type="ChEBI" id="CHEBI:30616"/>
    </ligand>
</feature>
<protein>
    <recommendedName>
        <fullName evidence="8">Protein nucleotidyltransferase YdiU</fullName>
        <ecNumber evidence="8">2.7.7.-</ecNumber>
    </recommendedName>
    <alternativeName>
        <fullName evidence="8">Protein adenylyltransferase YdiU</fullName>
        <ecNumber evidence="8">2.7.7.108</ecNumber>
    </alternativeName>
    <alternativeName>
        <fullName evidence="8">Protein uridylyltransferase YdiU</fullName>
        <ecNumber evidence="8">2.7.7.-</ecNumber>
    </alternativeName>
</protein>
<evidence type="ECO:0000256" key="1">
    <source>
        <dbReference type="ARBA" id="ARBA00009747"/>
    </source>
</evidence>